<comment type="caution">
    <text evidence="2">The sequence shown here is derived from an EMBL/GenBank/DDBJ whole genome shotgun (WGS) entry which is preliminary data.</text>
</comment>
<dbReference type="EMBL" id="LAYC01000001">
    <property type="protein sequence ID" value="KYK61376.1"/>
    <property type="molecule type" value="Genomic_DNA"/>
</dbReference>
<feature type="chain" id="PRO_5007581059" evidence="1">
    <location>
        <begin position="20"/>
        <end position="317"/>
    </location>
</feature>
<keyword evidence="3" id="KW-1185">Reference proteome</keyword>
<feature type="signal peptide" evidence="1">
    <location>
        <begin position="1"/>
        <end position="19"/>
    </location>
</feature>
<dbReference type="Proteomes" id="UP000076580">
    <property type="component" value="Chromosome 01"/>
</dbReference>
<dbReference type="RefSeq" id="XP_040660728.1">
    <property type="nucleotide sequence ID" value="XM_040799845.1"/>
</dbReference>
<protein>
    <submittedName>
        <fullName evidence="2">Uncharacterized protein</fullName>
    </submittedName>
</protein>
<dbReference type="InParanoid" id="A0A151GW94"/>
<evidence type="ECO:0000313" key="2">
    <source>
        <dbReference type="EMBL" id="KYK61376.1"/>
    </source>
</evidence>
<organism evidence="2 3">
    <name type="scientific">Drechmeria coniospora</name>
    <name type="common">Nematophagous fungus</name>
    <name type="synonym">Meria coniospora</name>
    <dbReference type="NCBI Taxonomy" id="98403"/>
    <lineage>
        <taxon>Eukaryota</taxon>
        <taxon>Fungi</taxon>
        <taxon>Dikarya</taxon>
        <taxon>Ascomycota</taxon>
        <taxon>Pezizomycotina</taxon>
        <taxon>Sordariomycetes</taxon>
        <taxon>Hypocreomycetidae</taxon>
        <taxon>Hypocreales</taxon>
        <taxon>Ophiocordycipitaceae</taxon>
        <taxon>Drechmeria</taxon>
    </lineage>
</organism>
<proteinExistence type="predicted"/>
<dbReference type="GeneID" id="63715161"/>
<dbReference type="AlphaFoldDB" id="A0A151GW94"/>
<name>A0A151GW94_DRECN</name>
<reference evidence="2 3" key="1">
    <citation type="journal article" date="2016" name="Sci. Rep.">
        <title>Insights into Adaptations to a Near-Obligate Nematode Endoparasitic Lifestyle from the Finished Genome of Drechmeria coniospora.</title>
        <authorList>
            <person name="Zhang L."/>
            <person name="Zhou Z."/>
            <person name="Guo Q."/>
            <person name="Fokkens L."/>
            <person name="Miskei M."/>
            <person name="Pocsi I."/>
            <person name="Zhang W."/>
            <person name="Chen M."/>
            <person name="Wang L."/>
            <person name="Sun Y."/>
            <person name="Donzelli B.G."/>
            <person name="Gibson D.M."/>
            <person name="Nelson D.R."/>
            <person name="Luo J.G."/>
            <person name="Rep M."/>
            <person name="Liu H."/>
            <person name="Yang S."/>
            <person name="Wang J."/>
            <person name="Krasnoff S.B."/>
            <person name="Xu Y."/>
            <person name="Molnar I."/>
            <person name="Lin M."/>
        </authorList>
    </citation>
    <scope>NUCLEOTIDE SEQUENCE [LARGE SCALE GENOMIC DNA]</scope>
    <source>
        <strain evidence="2 3">ARSEF 6962</strain>
    </source>
</reference>
<evidence type="ECO:0000313" key="3">
    <source>
        <dbReference type="Proteomes" id="UP000076580"/>
    </source>
</evidence>
<gene>
    <name evidence="2" type="ORF">DCS_02518</name>
</gene>
<sequence>MPHFARSVTLLLQAYAVSSSVIDPATLAARDNGEFLAPTTCPTDRQEFIRHRDKYKVEALDRIVYACVPSLKAHAKPDYGVVARGDSNSVQEASSIQAEECEDAVRAWGCVHGLDCRFEQNCPQGSHRGEKSEVEAGNCAGKTQEMHCKISANKAAAQEVQFDQVASWIIMADKKTSGKIVVEFGRGVYDFVLFDSQVHKDVAGIPMDVPAMFGGKTTFSPQQLMGLDVKLHYSQVLRGSLYASSVRRTNPFKIKSFIMVARLAGTNLVFETTPLIDLKVESFRSNSIIWTGNVNYEGWSADTGENLPSSNVWYAVP</sequence>
<evidence type="ECO:0000256" key="1">
    <source>
        <dbReference type="SAM" id="SignalP"/>
    </source>
</evidence>
<keyword evidence="1" id="KW-0732">Signal</keyword>
<accession>A0A151GW94</accession>